<dbReference type="Pfam" id="PF08914">
    <property type="entry name" value="Myb_Rap1"/>
    <property type="match status" value="2"/>
</dbReference>
<protein>
    <recommendedName>
        <fullName evidence="6">Eukaryotic translation initiation factor 3 subunit p66</fullName>
    </recommendedName>
</protein>
<dbReference type="InterPro" id="IPR009057">
    <property type="entry name" value="Homeodomain-like_sf"/>
</dbReference>
<keyword evidence="3" id="KW-0396">Initiation factor</keyword>
<keyword evidence="10" id="KW-1185">Reference proteome</keyword>
<dbReference type="SUPFAM" id="SSF46689">
    <property type="entry name" value="Homeodomain-like"/>
    <property type="match status" value="2"/>
</dbReference>
<feature type="compositionally biased region" description="Basic residues" evidence="7">
    <location>
        <begin position="679"/>
        <end position="698"/>
    </location>
</feature>
<keyword evidence="2" id="KW-0963">Cytoplasm</keyword>
<keyword evidence="4" id="KW-0694">RNA-binding</keyword>
<dbReference type="EMBL" id="JAPWDV010000003">
    <property type="protein sequence ID" value="KAJ6217142.1"/>
    <property type="molecule type" value="Genomic_DNA"/>
</dbReference>
<proteinExistence type="predicted"/>
<keyword evidence="5" id="KW-0648">Protein biosynthesis</keyword>
<name>A0A9Q0M438_BLOTA</name>
<comment type="caution">
    <text evidence="9">The sequence shown here is derived from an EMBL/GenBank/DDBJ whole genome shotgun (WGS) entry which is preliminary data.</text>
</comment>
<dbReference type="GO" id="GO:0003743">
    <property type="term" value="F:translation initiation factor activity"/>
    <property type="evidence" value="ECO:0007669"/>
    <property type="project" value="UniProtKB-KW"/>
</dbReference>
<dbReference type="AlphaFoldDB" id="A0A9Q0M438"/>
<dbReference type="InterPro" id="IPR007783">
    <property type="entry name" value="eIF3d"/>
</dbReference>
<evidence type="ECO:0000256" key="7">
    <source>
        <dbReference type="SAM" id="MobiDB-lite"/>
    </source>
</evidence>
<feature type="domain" description="TERF2-interacting telomeric protein 1 Myb" evidence="8">
    <location>
        <begin position="411"/>
        <end position="462"/>
    </location>
</feature>
<feature type="region of interest" description="Disordered" evidence="7">
    <location>
        <begin position="301"/>
        <end position="327"/>
    </location>
</feature>
<dbReference type="GO" id="GO:0005852">
    <property type="term" value="C:eukaryotic translation initiation factor 3 complex"/>
    <property type="evidence" value="ECO:0007669"/>
    <property type="project" value="InterPro"/>
</dbReference>
<feature type="region of interest" description="Disordered" evidence="7">
    <location>
        <begin position="674"/>
        <end position="740"/>
    </location>
</feature>
<evidence type="ECO:0000256" key="3">
    <source>
        <dbReference type="ARBA" id="ARBA00022540"/>
    </source>
</evidence>
<evidence type="ECO:0000256" key="2">
    <source>
        <dbReference type="ARBA" id="ARBA00022490"/>
    </source>
</evidence>
<dbReference type="Gene3D" id="1.10.10.60">
    <property type="entry name" value="Homeodomain-like"/>
    <property type="match status" value="2"/>
</dbReference>
<dbReference type="Pfam" id="PF05091">
    <property type="entry name" value="eIF-3_zeta"/>
    <property type="match status" value="1"/>
</dbReference>
<evidence type="ECO:0000313" key="9">
    <source>
        <dbReference type="EMBL" id="KAJ6217142.1"/>
    </source>
</evidence>
<evidence type="ECO:0000259" key="8">
    <source>
        <dbReference type="Pfam" id="PF08914"/>
    </source>
</evidence>
<reference evidence="9" key="1">
    <citation type="submission" date="2022-12" db="EMBL/GenBank/DDBJ databases">
        <title>Genome assemblies of Blomia tropicalis.</title>
        <authorList>
            <person name="Cui Y."/>
        </authorList>
    </citation>
    <scope>NUCLEOTIDE SEQUENCE</scope>
    <source>
        <tissue evidence="9">Adult mites</tissue>
    </source>
</reference>
<evidence type="ECO:0000313" key="10">
    <source>
        <dbReference type="Proteomes" id="UP001142055"/>
    </source>
</evidence>
<dbReference type="InterPro" id="IPR015010">
    <property type="entry name" value="TERF2IP_Myb"/>
</dbReference>
<dbReference type="PANTHER" id="PTHR12399:SF0">
    <property type="entry name" value="EUKARYOTIC TRANSLATION INITIATION FACTOR 3 SUBUNIT D"/>
    <property type="match status" value="1"/>
</dbReference>
<feature type="compositionally biased region" description="Basic and acidic residues" evidence="7">
    <location>
        <begin position="727"/>
        <end position="740"/>
    </location>
</feature>
<evidence type="ECO:0000256" key="5">
    <source>
        <dbReference type="ARBA" id="ARBA00022917"/>
    </source>
</evidence>
<evidence type="ECO:0000256" key="4">
    <source>
        <dbReference type="ARBA" id="ARBA00022884"/>
    </source>
</evidence>
<evidence type="ECO:0000256" key="6">
    <source>
        <dbReference type="ARBA" id="ARBA00033202"/>
    </source>
</evidence>
<evidence type="ECO:0000256" key="1">
    <source>
        <dbReference type="ARBA" id="ARBA00004123"/>
    </source>
</evidence>
<organism evidence="9 10">
    <name type="scientific">Blomia tropicalis</name>
    <name type="common">Mite</name>
    <dbReference type="NCBI Taxonomy" id="40697"/>
    <lineage>
        <taxon>Eukaryota</taxon>
        <taxon>Metazoa</taxon>
        <taxon>Ecdysozoa</taxon>
        <taxon>Arthropoda</taxon>
        <taxon>Chelicerata</taxon>
        <taxon>Arachnida</taxon>
        <taxon>Acari</taxon>
        <taxon>Acariformes</taxon>
        <taxon>Sarcoptiformes</taxon>
        <taxon>Astigmata</taxon>
        <taxon>Glycyphagoidea</taxon>
        <taxon>Echimyopodidae</taxon>
        <taxon>Blomia</taxon>
    </lineage>
</organism>
<gene>
    <name evidence="9" type="ORF">RDWZM_008299</name>
</gene>
<comment type="subcellular location">
    <subcellularLocation>
        <location evidence="1">Nucleus</location>
    </subcellularLocation>
</comment>
<accession>A0A9Q0M438</accession>
<dbReference type="Proteomes" id="UP001142055">
    <property type="component" value="Chromosome 3"/>
</dbReference>
<dbReference type="GO" id="GO:0003723">
    <property type="term" value="F:RNA binding"/>
    <property type="evidence" value="ECO:0007669"/>
    <property type="project" value="UniProtKB-KW"/>
</dbReference>
<sequence>MDLTHLENLFGAEIVHVLGYNFVHKNLRIEINENEAFQKILDFVVYKCDKLKTNLLSIDFWENVLDGLNSTFIIENNRFEVFFDLYYIIDSFFSKIYPELSNYDITQDESIKLIDAVSNTNKEDFTHASDFTKYLWKKISLKHDCDNLADKDQTDLTTSLIDDLILKTEEPNLIETPLDLESSKMLSISTDVEMMNENIDSTDNLEVSNCVQKSISTDVEMMNESIDSTDNLEVSNCVQKSSEKSQVIEDELINSPAVDSIQKIKSNHFNDVISTNQLMEENSTQTSENSDISEQLNNESTSFMYSPPKLRTRSKRQFKSKDNEIDSLNDTDHMFEELFKSIKSPNPIKNDGTNKRKKIKLHITNLNEQFNISDIESNDDSLNEIQNEQSIQMRCKFDQFYSKDSRKDTMYTQAEDKKIIEYIINNNSFRDIKGNELYKNMEKYFNKKRSWQSLKNRFLRTILPNFSLIADLLNIKIDHREIFENANWKNTSISPTKSCPYTKQDDEELLICVQSDDLKLLPINGNKIWQEVEKRFKFRNERSRTWQSLKERFTKRIVPTIYNYNSIDLEMAEKFVKEIRDPQVSSQNMEEKSKLVLPEFSVNLNGWGPSLDCPKLVNGMPFQSFNKNDRLGMVADWTGDTYSDKRLLMKYQVQFGSHQYSNLDDDEAFQLVDQTKNQRSQRGRVRMGQKNLRNRNHQKNANQMQVLRRNNPRNQKTNKYGKPIGRQRYDPKNQAKKRDASVNIRPEWKIIEEMDFPRLGKLSFPGIGDGKDIYVCGTVEYYDKSYDRVNCKNEKRLQRINRIHHKVTTTDDPIIRKVSKTDGNVYATDSIIATLMCATRSVTSWDIVVQRVGNKLFFDKRDNSEFDLLTVNETAAEPPFNDDTNSINNPRNLALEATYINHNFSQQILKQNDAKYSFENPNPFVSEDDDAEVASVGYRYLYIMVIILVTGLESHPNV</sequence>
<feature type="domain" description="TERF2-interacting telomeric protein 1 Myb" evidence="8">
    <location>
        <begin position="501"/>
        <end position="557"/>
    </location>
</feature>
<dbReference type="GO" id="GO:0005634">
    <property type="term" value="C:nucleus"/>
    <property type="evidence" value="ECO:0007669"/>
    <property type="project" value="UniProtKB-SubCell"/>
</dbReference>
<dbReference type="PANTHER" id="PTHR12399">
    <property type="entry name" value="EUKARYOTIC TRANSLATION INITIATION FACTOR 3 SUBUNIT 7"/>
    <property type="match status" value="1"/>
</dbReference>